<keyword evidence="2" id="KW-0479">Metal-binding</keyword>
<dbReference type="SUPFAM" id="SSF56784">
    <property type="entry name" value="HAD-like"/>
    <property type="match status" value="1"/>
</dbReference>
<proteinExistence type="predicted"/>
<protein>
    <submittedName>
        <fullName evidence="5">HAD superfamily (Subfamily IA) hydrolase, TIGR02253</fullName>
    </submittedName>
</protein>
<evidence type="ECO:0000313" key="6">
    <source>
        <dbReference type="Proteomes" id="UP000034664"/>
    </source>
</evidence>
<keyword evidence="4" id="KW-0460">Magnesium</keyword>
<dbReference type="NCBIfam" id="TIGR01549">
    <property type="entry name" value="HAD-SF-IA-v1"/>
    <property type="match status" value="1"/>
</dbReference>
<keyword evidence="3 5" id="KW-0378">Hydrolase</keyword>
<dbReference type="EMBL" id="LBZM01000017">
    <property type="protein sequence ID" value="KKR71858.1"/>
    <property type="molecule type" value="Genomic_DNA"/>
</dbReference>
<comment type="caution">
    <text evidence="5">The sequence shown here is derived from an EMBL/GenBank/DDBJ whole genome shotgun (WGS) entry which is preliminary data.</text>
</comment>
<organism evidence="5 6">
    <name type="scientific">Candidatus Roizmanbacteria bacterium GW2011_GWB1_40_7</name>
    <dbReference type="NCBI Taxonomy" id="1618482"/>
    <lineage>
        <taxon>Bacteria</taxon>
        <taxon>Candidatus Roizmaniibacteriota</taxon>
    </lineage>
</organism>
<evidence type="ECO:0000256" key="2">
    <source>
        <dbReference type="ARBA" id="ARBA00022723"/>
    </source>
</evidence>
<dbReference type="InterPro" id="IPR051400">
    <property type="entry name" value="HAD-like_hydrolase"/>
</dbReference>
<dbReference type="GO" id="GO:0046872">
    <property type="term" value="F:metal ion binding"/>
    <property type="evidence" value="ECO:0007669"/>
    <property type="project" value="UniProtKB-KW"/>
</dbReference>
<dbReference type="SFLD" id="SFLDG01135">
    <property type="entry name" value="C1.5.6:_HAD__Beta-PGM__Phospha"/>
    <property type="match status" value="1"/>
</dbReference>
<name>A0A0G0T463_9BACT</name>
<evidence type="ECO:0000256" key="3">
    <source>
        <dbReference type="ARBA" id="ARBA00022801"/>
    </source>
</evidence>
<gene>
    <name evidence="5" type="ORF">UU14_C0017G0023</name>
</gene>
<dbReference type="PANTHER" id="PTHR46470:SF2">
    <property type="entry name" value="GLYCERALDEHYDE 3-PHOSPHATE PHOSPHATASE"/>
    <property type="match status" value="1"/>
</dbReference>
<dbReference type="SFLD" id="SFLDG01129">
    <property type="entry name" value="C1.5:_HAD__Beta-PGM__Phosphata"/>
    <property type="match status" value="1"/>
</dbReference>
<comment type="cofactor">
    <cofactor evidence="1">
        <name>Mg(2+)</name>
        <dbReference type="ChEBI" id="CHEBI:18420"/>
    </cofactor>
</comment>
<dbReference type="Gene3D" id="3.40.50.1000">
    <property type="entry name" value="HAD superfamily/HAD-like"/>
    <property type="match status" value="1"/>
</dbReference>
<dbReference type="InterPro" id="IPR023214">
    <property type="entry name" value="HAD_sf"/>
</dbReference>
<dbReference type="InterPro" id="IPR041492">
    <property type="entry name" value="HAD_2"/>
</dbReference>
<dbReference type="Gene3D" id="1.10.150.520">
    <property type="match status" value="1"/>
</dbReference>
<accession>A0A0G0T463</accession>
<evidence type="ECO:0000256" key="1">
    <source>
        <dbReference type="ARBA" id="ARBA00001946"/>
    </source>
</evidence>
<sequence>MKYKAVIFDLDDTLCNTSEVIDPMREAFYSENLSHFPGKSVQELMKIHDQAFEETVLNSNLPVNTAYILFWYRLFELLKIKPSIRAVHKFTEYVTKELSLRINLMDGSLDLLEYLRANNIKIGVLTNGTFYQQTNKLIALTIDHLIDYLVTPDMCLVAKPDPKAFHYILEKLQVKPEESLMIGNNFTADIVGAKRAGMDAVYLDLGTNKKTNEVRPDFRVTSLKDIISWLR</sequence>
<dbReference type="Proteomes" id="UP000034664">
    <property type="component" value="Unassembled WGS sequence"/>
</dbReference>
<dbReference type="Pfam" id="PF13419">
    <property type="entry name" value="HAD_2"/>
    <property type="match status" value="1"/>
</dbReference>
<dbReference type="InterPro" id="IPR006439">
    <property type="entry name" value="HAD-SF_hydro_IA"/>
</dbReference>
<dbReference type="GO" id="GO:0016791">
    <property type="term" value="F:phosphatase activity"/>
    <property type="evidence" value="ECO:0007669"/>
    <property type="project" value="TreeGrafter"/>
</dbReference>
<reference evidence="5 6" key="1">
    <citation type="journal article" date="2015" name="Nature">
        <title>rRNA introns, odd ribosomes, and small enigmatic genomes across a large radiation of phyla.</title>
        <authorList>
            <person name="Brown C.T."/>
            <person name="Hug L.A."/>
            <person name="Thomas B.C."/>
            <person name="Sharon I."/>
            <person name="Castelle C.J."/>
            <person name="Singh A."/>
            <person name="Wilkins M.J."/>
            <person name="Williams K.H."/>
            <person name="Banfield J.F."/>
        </authorList>
    </citation>
    <scope>NUCLEOTIDE SEQUENCE [LARGE SCALE GENOMIC DNA]</scope>
</reference>
<evidence type="ECO:0000256" key="4">
    <source>
        <dbReference type="ARBA" id="ARBA00022842"/>
    </source>
</evidence>
<dbReference type="PRINTS" id="PR00413">
    <property type="entry name" value="HADHALOGNASE"/>
</dbReference>
<dbReference type="AlphaFoldDB" id="A0A0G0T463"/>
<evidence type="ECO:0000313" key="5">
    <source>
        <dbReference type="EMBL" id="KKR71858.1"/>
    </source>
</evidence>
<dbReference type="SFLD" id="SFLDS00003">
    <property type="entry name" value="Haloacid_Dehalogenase"/>
    <property type="match status" value="1"/>
</dbReference>
<dbReference type="GO" id="GO:0044281">
    <property type="term" value="P:small molecule metabolic process"/>
    <property type="evidence" value="ECO:0007669"/>
    <property type="project" value="UniProtKB-ARBA"/>
</dbReference>
<dbReference type="InterPro" id="IPR036412">
    <property type="entry name" value="HAD-like_sf"/>
</dbReference>
<dbReference type="PANTHER" id="PTHR46470">
    <property type="entry name" value="N-ACYLNEURAMINATE-9-PHOSPHATASE"/>
    <property type="match status" value="1"/>
</dbReference>